<dbReference type="Proteomes" id="UP000664164">
    <property type="component" value="Unassembled WGS sequence"/>
</dbReference>
<dbReference type="RefSeq" id="WP_207617704.1">
    <property type="nucleotide sequence ID" value="NZ_JAFNLL010000058.1"/>
</dbReference>
<sequence length="416" mass="40930">MVTGLVAAGLVMGPPAHADTADGGGGGYAAWTFAGAGGAYTGTLSLGGGFPEATFTSDSSQATMPGGVSTYLPAGSAPGLVFGSSSGQPYLNQRPKANNPGSPATTTYTFKRATPAGGWGFVLGDIDADMAKVSATDGNGLPVPVADLGFQGAFNYCDAPSPRPCGDDPEGFDLPVWDGATGTLNGSGRVPDADTAGASGWFRPTVALKTLTIEYTWKTGFPIYQTWFGTAAEDISGTVAGCSVAGVGIALQGPGGTVLASTVTDSAGAYSFANFLAAPGYTVAMTTPSGCVASGPVQRPVDLSGGPATGVNFVLTAVTVTPTETVSPSPSPSETTQTPGPTASTGTGSPASATPSASIAASTAAVLPAGSTTQDLANTGANWIGPGLLMGFLFLGAGALAILAGRRGGKHRPSRR</sequence>
<keyword evidence="2" id="KW-0812">Transmembrane</keyword>
<dbReference type="SUPFAM" id="SSF117074">
    <property type="entry name" value="Hypothetical protein PA1324"/>
    <property type="match status" value="1"/>
</dbReference>
<dbReference type="Gene3D" id="2.60.40.10">
    <property type="entry name" value="Immunoglobulins"/>
    <property type="match status" value="1"/>
</dbReference>
<feature type="transmembrane region" description="Helical" evidence="2">
    <location>
        <begin position="383"/>
        <end position="405"/>
    </location>
</feature>
<evidence type="ECO:0000256" key="2">
    <source>
        <dbReference type="SAM" id="Phobius"/>
    </source>
</evidence>
<evidence type="ECO:0000256" key="1">
    <source>
        <dbReference type="SAM" id="MobiDB-lite"/>
    </source>
</evidence>
<evidence type="ECO:0008006" key="5">
    <source>
        <dbReference type="Google" id="ProtNLM"/>
    </source>
</evidence>
<keyword evidence="2" id="KW-1133">Transmembrane helix</keyword>
<feature type="region of interest" description="Disordered" evidence="1">
    <location>
        <begin position="83"/>
        <end position="103"/>
    </location>
</feature>
<name>A0A939HLY9_9MICC</name>
<comment type="caution">
    <text evidence="3">The sequence shown here is derived from an EMBL/GenBank/DDBJ whole genome shotgun (WGS) entry which is preliminary data.</text>
</comment>
<proteinExistence type="predicted"/>
<evidence type="ECO:0000313" key="3">
    <source>
        <dbReference type="EMBL" id="MBO1269780.1"/>
    </source>
</evidence>
<reference evidence="3" key="1">
    <citation type="submission" date="2021-03" db="EMBL/GenBank/DDBJ databases">
        <title>A new species, PO-11, isolated from a karst cave deposit.</title>
        <authorList>
            <person name="Zhaoxiaoyong W."/>
        </authorList>
    </citation>
    <scope>NUCLEOTIDE SEQUENCE</scope>
    <source>
        <strain evidence="3">PO-11</strain>
    </source>
</reference>
<keyword evidence="4" id="KW-1185">Reference proteome</keyword>
<dbReference type="GO" id="GO:0005975">
    <property type="term" value="P:carbohydrate metabolic process"/>
    <property type="evidence" value="ECO:0007669"/>
    <property type="project" value="UniProtKB-ARBA"/>
</dbReference>
<keyword evidence="2" id="KW-0472">Membrane</keyword>
<accession>A0A939HLY9</accession>
<gene>
    <name evidence="3" type="ORF">J1902_17730</name>
</gene>
<dbReference type="AlphaFoldDB" id="A0A939HLY9"/>
<feature type="region of interest" description="Disordered" evidence="1">
    <location>
        <begin position="322"/>
        <end position="355"/>
    </location>
</feature>
<dbReference type="EMBL" id="JAFNLL010000058">
    <property type="protein sequence ID" value="MBO1269780.1"/>
    <property type="molecule type" value="Genomic_DNA"/>
</dbReference>
<protein>
    <recommendedName>
        <fullName evidence="5">SD-repeat containing protein B domain-containing protein</fullName>
    </recommendedName>
</protein>
<evidence type="ECO:0000313" key="4">
    <source>
        <dbReference type="Proteomes" id="UP000664164"/>
    </source>
</evidence>
<dbReference type="InterPro" id="IPR013783">
    <property type="entry name" value="Ig-like_fold"/>
</dbReference>
<organism evidence="3 4">
    <name type="scientific">Arthrobacter cavernae</name>
    <dbReference type="NCBI Taxonomy" id="2817681"/>
    <lineage>
        <taxon>Bacteria</taxon>
        <taxon>Bacillati</taxon>
        <taxon>Actinomycetota</taxon>
        <taxon>Actinomycetes</taxon>
        <taxon>Micrococcales</taxon>
        <taxon>Micrococcaceae</taxon>
        <taxon>Arthrobacter</taxon>
    </lineage>
</organism>